<evidence type="ECO:0000256" key="1">
    <source>
        <dbReference type="ARBA" id="ARBA00022741"/>
    </source>
</evidence>
<dbReference type="PRINTS" id="PR00380">
    <property type="entry name" value="KINESINHEAVY"/>
</dbReference>
<keyword evidence="1 3" id="KW-0547">Nucleotide-binding</keyword>
<feature type="region of interest" description="Disordered" evidence="6">
    <location>
        <begin position="719"/>
        <end position="794"/>
    </location>
</feature>
<feature type="compositionally biased region" description="Basic and acidic residues" evidence="6">
    <location>
        <begin position="775"/>
        <end position="784"/>
    </location>
</feature>
<dbReference type="InterPro" id="IPR001752">
    <property type="entry name" value="Kinesin_motor_dom"/>
</dbReference>
<proteinExistence type="inferred from homology"/>
<dbReference type="InterPro" id="IPR019821">
    <property type="entry name" value="Kinesin_motor_CS"/>
</dbReference>
<dbReference type="OrthoDB" id="3176171at2759"/>
<evidence type="ECO:0000256" key="2">
    <source>
        <dbReference type="ARBA" id="ARBA00022840"/>
    </source>
</evidence>
<keyword evidence="4" id="KW-0493">Microtubule</keyword>
<dbReference type="Gene3D" id="3.40.850.10">
    <property type="entry name" value="Kinesin motor domain"/>
    <property type="match status" value="1"/>
</dbReference>
<dbReference type="Pfam" id="PF00225">
    <property type="entry name" value="Kinesin"/>
    <property type="match status" value="1"/>
</dbReference>
<dbReference type="InterPro" id="IPR036961">
    <property type="entry name" value="Kinesin_motor_dom_sf"/>
</dbReference>
<dbReference type="SUPFAM" id="SSF52540">
    <property type="entry name" value="P-loop containing nucleoside triphosphate hydrolases"/>
    <property type="match status" value="1"/>
</dbReference>
<keyword evidence="3 4" id="KW-0505">Motor protein</keyword>
<keyword evidence="2 3" id="KW-0067">ATP-binding</keyword>
<dbReference type="EMBL" id="BDIP01000290">
    <property type="protein sequence ID" value="GIQ81028.1"/>
    <property type="molecule type" value="Genomic_DNA"/>
</dbReference>
<protein>
    <recommendedName>
        <fullName evidence="4">Kinesin-like protein</fullName>
    </recommendedName>
</protein>
<evidence type="ECO:0000313" key="8">
    <source>
        <dbReference type="EMBL" id="GIQ81028.1"/>
    </source>
</evidence>
<feature type="compositionally biased region" description="Polar residues" evidence="6">
    <location>
        <begin position="546"/>
        <end position="557"/>
    </location>
</feature>
<dbReference type="SMART" id="SM00129">
    <property type="entry name" value="KISc"/>
    <property type="match status" value="1"/>
</dbReference>
<name>A0A9K3GFJ4_9EUKA</name>
<feature type="binding site" evidence="3">
    <location>
        <begin position="99"/>
        <end position="106"/>
    </location>
    <ligand>
        <name>ATP</name>
        <dbReference type="ChEBI" id="CHEBI:30616"/>
    </ligand>
</feature>
<feature type="compositionally biased region" description="Polar residues" evidence="6">
    <location>
        <begin position="785"/>
        <end position="794"/>
    </location>
</feature>
<dbReference type="CDD" id="cd00106">
    <property type="entry name" value="KISc"/>
    <property type="match status" value="1"/>
</dbReference>
<dbReference type="GO" id="GO:0003777">
    <property type="term" value="F:microtubule motor activity"/>
    <property type="evidence" value="ECO:0007669"/>
    <property type="project" value="InterPro"/>
</dbReference>
<dbReference type="InterPro" id="IPR027640">
    <property type="entry name" value="Kinesin-like_fam"/>
</dbReference>
<feature type="domain" description="Kinesin motor" evidence="7">
    <location>
        <begin position="8"/>
        <end position="356"/>
    </location>
</feature>
<dbReference type="GO" id="GO:0007018">
    <property type="term" value="P:microtubule-based movement"/>
    <property type="evidence" value="ECO:0007669"/>
    <property type="project" value="InterPro"/>
</dbReference>
<feature type="compositionally biased region" description="Basic and acidic residues" evidence="6">
    <location>
        <begin position="719"/>
        <end position="729"/>
    </location>
</feature>
<evidence type="ECO:0000256" key="6">
    <source>
        <dbReference type="SAM" id="MobiDB-lite"/>
    </source>
</evidence>
<dbReference type="AlphaFoldDB" id="A0A9K3GFJ4"/>
<keyword evidence="5" id="KW-0175">Coiled coil</keyword>
<sequence>MTKKGAWRIEVFGRVRPPGSNVQIKARSDCSEYYDIEYPNVINIRAPPRGSADSESHHRYKFDHMFDAQTKQEEVFNRLCRPSIENVLEGYNATIFAYGQTGSGKTYSMTGGDGGYDERGVMPRALETLFMEMKKNTEWNSEMWVSYMQLYLEKGYDLLGKPARDSQGLEALPRVHLLDDEDGALHCKNLSSHRADDIEDALEFLWTGDMNRTTASTSQNNESSRSHCILTIHIRQSRVGSDKVRISKLNFVDLAGSERVAKTGADGVILQQAKYINSSLYYLVQVIDALAKRAKMPRSQRDEVHIPYRNSMMTSILRDSLGGNCRTSMLAAIAVEPGCLWESVSSCNFANRVGEIENMTSINEQMDPKLLIKRLKAENRALREEVQLLKEGEGASAARVLTPDDEELVQQRVDSYIGKGVGDKGTLDVGSWLKLQYALTLMRQRILSDHGNASPPAHHSPPSNTDNVAGPGAPVVRGATDAELDKLRALLQQRDAEIEVLTSMVSEGGGGMPSGGMAVNNSGSTGGNGRGGFDYGIPLVSSDTRVVNSDQAQQLTRDSGGGRKDRARATRPAPVAGDPLSLCSVDPKTLTEADLSSDTESKNSIFEKFFHGYYRSERMASDKANLNKVTSSAKTRASALRRLKNESSELKAMLQEGDDPEVRQRLGDVRALYAEEREQLASLKIEHDALKGTLDRQMSELKTDFQRWYSAARKVIEASGHRRASEARHSSQRSSLSSSREASRERERSRHSSHRSRDSHRPSTGHSDTDADVEAFYKARDQMKRTSPSRGAYS</sequence>
<evidence type="ECO:0000256" key="3">
    <source>
        <dbReference type="PROSITE-ProRule" id="PRU00283"/>
    </source>
</evidence>
<accession>A0A9K3GFJ4</accession>
<dbReference type="PROSITE" id="PS00411">
    <property type="entry name" value="KINESIN_MOTOR_1"/>
    <property type="match status" value="1"/>
</dbReference>
<dbReference type="GO" id="GO:0005874">
    <property type="term" value="C:microtubule"/>
    <property type="evidence" value="ECO:0007669"/>
    <property type="project" value="UniProtKB-KW"/>
</dbReference>
<dbReference type="Proteomes" id="UP000265618">
    <property type="component" value="Unassembled WGS sequence"/>
</dbReference>
<gene>
    <name evidence="8" type="ORF">KIPB_001921</name>
</gene>
<feature type="compositionally biased region" description="Basic and acidic residues" evidence="6">
    <location>
        <begin position="741"/>
        <end position="761"/>
    </location>
</feature>
<evidence type="ECO:0000256" key="5">
    <source>
        <dbReference type="SAM" id="Coils"/>
    </source>
</evidence>
<feature type="region of interest" description="Disordered" evidence="6">
    <location>
        <begin position="449"/>
        <end position="476"/>
    </location>
</feature>
<reference evidence="8 9" key="1">
    <citation type="journal article" date="2018" name="PLoS ONE">
        <title>The draft genome of Kipferlia bialata reveals reductive genome evolution in fornicate parasites.</title>
        <authorList>
            <person name="Tanifuji G."/>
            <person name="Takabayashi S."/>
            <person name="Kume K."/>
            <person name="Takagi M."/>
            <person name="Nakayama T."/>
            <person name="Kamikawa R."/>
            <person name="Inagaki Y."/>
            <person name="Hashimoto T."/>
        </authorList>
    </citation>
    <scope>NUCLEOTIDE SEQUENCE [LARGE SCALE GENOMIC DNA]</scope>
    <source>
        <strain evidence="8">NY0173</strain>
    </source>
</reference>
<comment type="similarity">
    <text evidence="3 4">Belongs to the TRAFAC class myosin-kinesin ATPase superfamily. Kinesin family.</text>
</comment>
<dbReference type="InterPro" id="IPR027417">
    <property type="entry name" value="P-loop_NTPase"/>
</dbReference>
<dbReference type="PANTHER" id="PTHR47968:SF67">
    <property type="entry name" value="KINESIN MOTOR DOMAIN-CONTAINING PROTEIN"/>
    <property type="match status" value="1"/>
</dbReference>
<organism evidence="8 9">
    <name type="scientific">Kipferlia bialata</name>
    <dbReference type="NCBI Taxonomy" id="797122"/>
    <lineage>
        <taxon>Eukaryota</taxon>
        <taxon>Metamonada</taxon>
        <taxon>Carpediemonas-like organisms</taxon>
        <taxon>Kipferlia</taxon>
    </lineage>
</organism>
<feature type="compositionally biased region" description="Low complexity" evidence="6">
    <location>
        <begin position="453"/>
        <end position="463"/>
    </location>
</feature>
<evidence type="ECO:0000259" key="7">
    <source>
        <dbReference type="PROSITE" id="PS50067"/>
    </source>
</evidence>
<feature type="region of interest" description="Disordered" evidence="6">
    <location>
        <begin position="546"/>
        <end position="581"/>
    </location>
</feature>
<dbReference type="GO" id="GO:0008017">
    <property type="term" value="F:microtubule binding"/>
    <property type="evidence" value="ECO:0007669"/>
    <property type="project" value="InterPro"/>
</dbReference>
<dbReference type="GO" id="GO:0005524">
    <property type="term" value="F:ATP binding"/>
    <property type="evidence" value="ECO:0007669"/>
    <property type="project" value="UniProtKB-UniRule"/>
</dbReference>
<dbReference type="PROSITE" id="PS50067">
    <property type="entry name" value="KINESIN_MOTOR_2"/>
    <property type="match status" value="1"/>
</dbReference>
<evidence type="ECO:0000313" key="9">
    <source>
        <dbReference type="Proteomes" id="UP000265618"/>
    </source>
</evidence>
<comment type="caution">
    <text evidence="8">The sequence shown here is derived from an EMBL/GenBank/DDBJ whole genome shotgun (WGS) entry which is preliminary data.</text>
</comment>
<keyword evidence="9" id="KW-1185">Reference proteome</keyword>
<feature type="coiled-coil region" evidence="5">
    <location>
        <begin position="636"/>
        <end position="700"/>
    </location>
</feature>
<dbReference type="PANTHER" id="PTHR47968">
    <property type="entry name" value="CENTROMERE PROTEIN E"/>
    <property type="match status" value="1"/>
</dbReference>
<evidence type="ECO:0000256" key="4">
    <source>
        <dbReference type="RuleBase" id="RU000394"/>
    </source>
</evidence>